<dbReference type="Proteomes" id="UP001243364">
    <property type="component" value="Unassembled WGS sequence"/>
</dbReference>
<proteinExistence type="predicted"/>
<comment type="caution">
    <text evidence="1">The sequence shown here is derived from an EMBL/GenBank/DDBJ whole genome shotgun (WGS) entry which is preliminary data.</text>
</comment>
<sequence length="64" mass="7031">MGQRAGPRRTQHLYAQLIPNQGGPDAEPRIWITPPRHTVQTVDELADVISAAIAPYEPVRCPAC</sequence>
<organism evidence="1 2">
    <name type="scientific">Streptomyces achromogenes</name>
    <dbReference type="NCBI Taxonomy" id="67255"/>
    <lineage>
        <taxon>Bacteria</taxon>
        <taxon>Bacillati</taxon>
        <taxon>Actinomycetota</taxon>
        <taxon>Actinomycetes</taxon>
        <taxon>Kitasatosporales</taxon>
        <taxon>Streptomycetaceae</taxon>
        <taxon>Streptomyces</taxon>
    </lineage>
</organism>
<reference evidence="1 2" key="1">
    <citation type="submission" date="2023-07" db="EMBL/GenBank/DDBJ databases">
        <title>Comparative genomics of wheat-associated soil bacteria to identify genetic determinants of phenazine resistance.</title>
        <authorList>
            <person name="Mouncey N."/>
        </authorList>
    </citation>
    <scope>NUCLEOTIDE SEQUENCE [LARGE SCALE GENOMIC DNA]</scope>
    <source>
        <strain evidence="1 2">W4I19-2</strain>
    </source>
</reference>
<gene>
    <name evidence="1" type="ORF">QFZ56_006236</name>
</gene>
<evidence type="ECO:0000313" key="2">
    <source>
        <dbReference type="Proteomes" id="UP001243364"/>
    </source>
</evidence>
<accession>A0ABU0Q9D1</accession>
<protein>
    <recommendedName>
        <fullName evidence="3">Transposase</fullName>
    </recommendedName>
</protein>
<keyword evidence="2" id="KW-1185">Reference proteome</keyword>
<evidence type="ECO:0008006" key="3">
    <source>
        <dbReference type="Google" id="ProtNLM"/>
    </source>
</evidence>
<dbReference type="EMBL" id="JAUSYA010000001">
    <property type="protein sequence ID" value="MDQ0687273.1"/>
    <property type="molecule type" value="Genomic_DNA"/>
</dbReference>
<name>A0ABU0Q9D1_STRAH</name>
<evidence type="ECO:0000313" key="1">
    <source>
        <dbReference type="EMBL" id="MDQ0687273.1"/>
    </source>
</evidence>